<dbReference type="GO" id="GO:0071248">
    <property type="term" value="P:cellular response to metal ion"/>
    <property type="evidence" value="ECO:0007669"/>
    <property type="project" value="UniProtKB-ARBA"/>
</dbReference>
<evidence type="ECO:0000256" key="3">
    <source>
        <dbReference type="ARBA" id="ARBA00022737"/>
    </source>
</evidence>
<keyword evidence="4 9" id="KW-0863">Zinc-finger</keyword>
<evidence type="ECO:0000313" key="12">
    <source>
        <dbReference type="Proteomes" id="UP000094112"/>
    </source>
</evidence>
<accession>A0A1E3P215</accession>
<evidence type="ECO:0000256" key="7">
    <source>
        <dbReference type="ARBA" id="ARBA00023163"/>
    </source>
</evidence>
<keyword evidence="7" id="KW-0804">Transcription</keyword>
<dbReference type="Gene3D" id="3.30.160.60">
    <property type="entry name" value="Classic Zinc Finger"/>
    <property type="match status" value="3"/>
</dbReference>
<dbReference type="PANTHER" id="PTHR24394:SF44">
    <property type="entry name" value="ZINC FINGER PROTEIN 271-LIKE"/>
    <property type="match status" value="1"/>
</dbReference>
<dbReference type="AlphaFoldDB" id="A0A1E3P215"/>
<keyword evidence="12" id="KW-1185">Reference proteome</keyword>
<name>A0A1E3P215_WICAA</name>
<evidence type="ECO:0000256" key="8">
    <source>
        <dbReference type="ARBA" id="ARBA00023242"/>
    </source>
</evidence>
<evidence type="ECO:0000256" key="4">
    <source>
        <dbReference type="ARBA" id="ARBA00022771"/>
    </source>
</evidence>
<proteinExistence type="predicted"/>
<evidence type="ECO:0000256" key="2">
    <source>
        <dbReference type="ARBA" id="ARBA00022723"/>
    </source>
</evidence>
<reference evidence="11 12" key="1">
    <citation type="journal article" date="2016" name="Proc. Natl. Acad. Sci. U.S.A.">
        <title>Comparative genomics of biotechnologically important yeasts.</title>
        <authorList>
            <person name="Riley R."/>
            <person name="Haridas S."/>
            <person name="Wolfe K.H."/>
            <person name="Lopes M.R."/>
            <person name="Hittinger C.T."/>
            <person name="Goeker M."/>
            <person name="Salamov A.A."/>
            <person name="Wisecaver J.H."/>
            <person name="Long T.M."/>
            <person name="Calvey C.H."/>
            <person name="Aerts A.L."/>
            <person name="Barry K.W."/>
            <person name="Choi C."/>
            <person name="Clum A."/>
            <person name="Coughlan A.Y."/>
            <person name="Deshpande S."/>
            <person name="Douglass A.P."/>
            <person name="Hanson S.J."/>
            <person name="Klenk H.-P."/>
            <person name="LaButti K.M."/>
            <person name="Lapidus A."/>
            <person name="Lindquist E.A."/>
            <person name="Lipzen A.M."/>
            <person name="Meier-Kolthoff J.P."/>
            <person name="Ohm R.A."/>
            <person name="Otillar R.P."/>
            <person name="Pangilinan J.L."/>
            <person name="Peng Y."/>
            <person name="Rokas A."/>
            <person name="Rosa C.A."/>
            <person name="Scheuner C."/>
            <person name="Sibirny A.A."/>
            <person name="Slot J.C."/>
            <person name="Stielow J.B."/>
            <person name="Sun H."/>
            <person name="Kurtzman C.P."/>
            <person name="Blackwell M."/>
            <person name="Grigoriev I.V."/>
            <person name="Jeffries T.W."/>
        </authorList>
    </citation>
    <scope>NUCLEOTIDE SEQUENCE [LARGE SCALE GENOMIC DNA]</scope>
    <source>
        <strain evidence="12">ATCC 58044 / CBS 1984 / NCYC 433 / NRRL Y-366-8</strain>
    </source>
</reference>
<comment type="subcellular location">
    <subcellularLocation>
        <location evidence="1">Nucleus</location>
    </subcellularLocation>
</comment>
<evidence type="ECO:0000256" key="9">
    <source>
        <dbReference type="PROSITE-ProRule" id="PRU00042"/>
    </source>
</evidence>
<feature type="domain" description="C2H2-type" evidence="10">
    <location>
        <begin position="26"/>
        <end position="53"/>
    </location>
</feature>
<dbReference type="GO" id="GO:0008270">
    <property type="term" value="F:zinc ion binding"/>
    <property type="evidence" value="ECO:0007669"/>
    <property type="project" value="UniProtKB-KW"/>
</dbReference>
<keyword evidence="2" id="KW-0479">Metal-binding</keyword>
<dbReference type="GO" id="GO:0005634">
    <property type="term" value="C:nucleus"/>
    <property type="evidence" value="ECO:0007669"/>
    <property type="project" value="UniProtKB-SubCell"/>
</dbReference>
<dbReference type="PANTHER" id="PTHR24394">
    <property type="entry name" value="ZINC FINGER PROTEIN"/>
    <property type="match status" value="1"/>
</dbReference>
<feature type="non-terminal residue" evidence="11">
    <location>
        <position position="82"/>
    </location>
</feature>
<dbReference type="Proteomes" id="UP000094112">
    <property type="component" value="Unassembled WGS sequence"/>
</dbReference>
<evidence type="ECO:0000256" key="1">
    <source>
        <dbReference type="ARBA" id="ARBA00004123"/>
    </source>
</evidence>
<keyword evidence="5" id="KW-0862">Zinc</keyword>
<dbReference type="PROSITE" id="PS00028">
    <property type="entry name" value="ZINC_FINGER_C2H2_1"/>
    <property type="match status" value="1"/>
</dbReference>
<evidence type="ECO:0000256" key="5">
    <source>
        <dbReference type="ARBA" id="ARBA00022833"/>
    </source>
</evidence>
<keyword evidence="3" id="KW-0677">Repeat</keyword>
<keyword evidence="6" id="KW-0805">Transcription regulation</keyword>
<feature type="domain" description="C2H2-type" evidence="10">
    <location>
        <begin position="1"/>
        <end position="25"/>
    </location>
</feature>
<dbReference type="EMBL" id="KV454210">
    <property type="protein sequence ID" value="ODQ59526.1"/>
    <property type="molecule type" value="Genomic_DNA"/>
</dbReference>
<protein>
    <recommendedName>
        <fullName evidence="10">C2H2-type domain-containing protein</fullName>
    </recommendedName>
</protein>
<dbReference type="RefSeq" id="XP_019038733.1">
    <property type="nucleotide sequence ID" value="XM_019180982.1"/>
</dbReference>
<evidence type="ECO:0000259" key="10">
    <source>
        <dbReference type="PROSITE" id="PS50157"/>
    </source>
</evidence>
<dbReference type="FunFam" id="3.30.160.60:FF:000181">
    <property type="entry name" value="C2H2 type zinc finger protein"/>
    <property type="match status" value="1"/>
</dbReference>
<dbReference type="GO" id="GO:0071467">
    <property type="term" value="P:cellular response to pH"/>
    <property type="evidence" value="ECO:0007669"/>
    <property type="project" value="UniProtKB-ARBA"/>
</dbReference>
<dbReference type="Pfam" id="PF00096">
    <property type="entry name" value="zf-C2H2"/>
    <property type="match status" value="2"/>
</dbReference>
<dbReference type="OrthoDB" id="3981033at2759"/>
<feature type="non-terminal residue" evidence="11">
    <location>
        <position position="1"/>
    </location>
</feature>
<dbReference type="GO" id="GO:0000981">
    <property type="term" value="F:DNA-binding transcription factor activity, RNA polymerase II-specific"/>
    <property type="evidence" value="ECO:0007669"/>
    <property type="project" value="TreeGrafter"/>
</dbReference>
<organism evidence="11 12">
    <name type="scientific">Wickerhamomyces anomalus (strain ATCC 58044 / CBS 1984 / NCYC 433 / NRRL Y-366-8)</name>
    <name type="common">Yeast</name>
    <name type="synonym">Hansenula anomala</name>
    <dbReference type="NCBI Taxonomy" id="683960"/>
    <lineage>
        <taxon>Eukaryota</taxon>
        <taxon>Fungi</taxon>
        <taxon>Dikarya</taxon>
        <taxon>Ascomycota</taxon>
        <taxon>Saccharomycotina</taxon>
        <taxon>Saccharomycetes</taxon>
        <taxon>Phaffomycetales</taxon>
        <taxon>Wickerhamomycetaceae</taxon>
        <taxon>Wickerhamomyces</taxon>
    </lineage>
</organism>
<dbReference type="STRING" id="683960.A0A1E3P215"/>
<gene>
    <name evidence="11" type="ORF">WICANDRAFT_23253</name>
</gene>
<dbReference type="GeneID" id="30198228"/>
<dbReference type="SMART" id="SM00355">
    <property type="entry name" value="ZnF_C2H2"/>
    <property type="match status" value="2"/>
</dbReference>
<evidence type="ECO:0000313" key="11">
    <source>
        <dbReference type="EMBL" id="ODQ59526.1"/>
    </source>
</evidence>
<evidence type="ECO:0000256" key="6">
    <source>
        <dbReference type="ARBA" id="ARBA00023015"/>
    </source>
</evidence>
<sequence length="82" mass="9580">PHCLKIFSRLYNLKSHLKTHSDEKPFNCSYCDRKFARNHDRKRHELLHQGEKKFQCGGILGDKVTKWGCGKKFARADGLGRH</sequence>
<dbReference type="InterPro" id="IPR013087">
    <property type="entry name" value="Znf_C2H2_type"/>
</dbReference>
<keyword evidence="8" id="KW-0539">Nucleus</keyword>
<dbReference type="PROSITE" id="PS50157">
    <property type="entry name" value="ZINC_FINGER_C2H2_2"/>
    <property type="match status" value="2"/>
</dbReference>
<dbReference type="InterPro" id="IPR036236">
    <property type="entry name" value="Znf_C2H2_sf"/>
</dbReference>
<dbReference type="SUPFAM" id="SSF57667">
    <property type="entry name" value="beta-beta-alpha zinc fingers"/>
    <property type="match status" value="1"/>
</dbReference>